<evidence type="ECO:0000256" key="1">
    <source>
        <dbReference type="SAM" id="MobiDB-lite"/>
    </source>
</evidence>
<accession>A0AAJ0G7Q8</accession>
<evidence type="ECO:0000313" key="3">
    <source>
        <dbReference type="Proteomes" id="UP001271007"/>
    </source>
</evidence>
<dbReference type="Proteomes" id="UP001271007">
    <property type="component" value="Unassembled WGS sequence"/>
</dbReference>
<keyword evidence="3" id="KW-1185">Reference proteome</keyword>
<organism evidence="2 3">
    <name type="scientific">Extremus antarcticus</name>
    <dbReference type="NCBI Taxonomy" id="702011"/>
    <lineage>
        <taxon>Eukaryota</taxon>
        <taxon>Fungi</taxon>
        <taxon>Dikarya</taxon>
        <taxon>Ascomycota</taxon>
        <taxon>Pezizomycotina</taxon>
        <taxon>Dothideomycetes</taxon>
        <taxon>Dothideomycetidae</taxon>
        <taxon>Mycosphaerellales</taxon>
        <taxon>Extremaceae</taxon>
        <taxon>Extremus</taxon>
    </lineage>
</organism>
<feature type="region of interest" description="Disordered" evidence="1">
    <location>
        <begin position="1"/>
        <end position="52"/>
    </location>
</feature>
<gene>
    <name evidence="2" type="ORF">LTR09_007408</name>
</gene>
<reference evidence="2" key="1">
    <citation type="submission" date="2023-04" db="EMBL/GenBank/DDBJ databases">
        <title>Black Yeasts Isolated from many extreme environments.</title>
        <authorList>
            <person name="Coleine C."/>
            <person name="Stajich J.E."/>
            <person name="Selbmann L."/>
        </authorList>
    </citation>
    <scope>NUCLEOTIDE SEQUENCE</scope>
    <source>
        <strain evidence="2">CCFEE 5312</strain>
    </source>
</reference>
<evidence type="ECO:0000313" key="2">
    <source>
        <dbReference type="EMBL" id="KAK3051385.1"/>
    </source>
</evidence>
<proteinExistence type="predicted"/>
<comment type="caution">
    <text evidence="2">The sequence shown here is derived from an EMBL/GenBank/DDBJ whole genome shotgun (WGS) entry which is preliminary data.</text>
</comment>
<sequence>MAKRSRDEEDNDGRRKHVKVVHDSTVASLHTDGNMPEADKSPQSPPDEDDGAVVLLPDPSLLALPREIRNIILSYTLLEPDRNNHNITVVNIDQLSHVQPGIIHTWTQLRAEAMELLLRTDGYYISVTMRDMKLAPQINHWIWQSPLYDSCVPWVGETWSEDWWPNILEWLEIFHDDASKAADRRPTDPEDGNRATPMYDFFKSLFQMVEKMRDLAWYVVAEVVEE</sequence>
<dbReference type="AlphaFoldDB" id="A0AAJ0G7Q8"/>
<protein>
    <submittedName>
        <fullName evidence="2">Uncharacterized protein</fullName>
    </submittedName>
</protein>
<dbReference type="EMBL" id="JAWDJX010000026">
    <property type="protein sequence ID" value="KAK3051385.1"/>
    <property type="molecule type" value="Genomic_DNA"/>
</dbReference>
<name>A0AAJ0G7Q8_9PEZI</name>